<protein>
    <submittedName>
        <fullName evidence="1">Uncharacterized protein</fullName>
    </submittedName>
</protein>
<proteinExistence type="predicted"/>
<dbReference type="WBParaSite" id="MCU_001023-RA">
    <property type="protein sequence ID" value="MCU_001023-RA"/>
    <property type="gene ID" value="MCU_001023"/>
</dbReference>
<sequence>MQMVGGDGGEAWAEALGSVSAPGHEGVPAQVSNKSALPGALLCLHVFHFPCTHTRRSQRRQRATGLCSPDAPGWSLIQSVHQTPYSVFY</sequence>
<evidence type="ECO:0000313" key="1">
    <source>
        <dbReference type="WBParaSite" id="MCU_001023-RA"/>
    </source>
</evidence>
<dbReference type="AlphaFoldDB" id="A0A5K3EL86"/>
<accession>A0A5K3EL86</accession>
<reference evidence="1" key="1">
    <citation type="submission" date="2019-11" db="UniProtKB">
        <authorList>
            <consortium name="WormBaseParasite"/>
        </authorList>
    </citation>
    <scope>IDENTIFICATION</scope>
</reference>
<name>A0A5K3EL86_MESCO</name>
<organism evidence="1">
    <name type="scientific">Mesocestoides corti</name>
    <name type="common">Flatworm</name>
    <dbReference type="NCBI Taxonomy" id="53468"/>
    <lineage>
        <taxon>Eukaryota</taxon>
        <taxon>Metazoa</taxon>
        <taxon>Spiralia</taxon>
        <taxon>Lophotrochozoa</taxon>
        <taxon>Platyhelminthes</taxon>
        <taxon>Cestoda</taxon>
        <taxon>Eucestoda</taxon>
        <taxon>Cyclophyllidea</taxon>
        <taxon>Mesocestoididae</taxon>
        <taxon>Mesocestoides</taxon>
    </lineage>
</organism>